<keyword evidence="2" id="KW-0547">Nucleotide-binding</keyword>
<dbReference type="GO" id="GO:0005524">
    <property type="term" value="F:ATP binding"/>
    <property type="evidence" value="ECO:0007669"/>
    <property type="project" value="UniProtKB-KW"/>
</dbReference>
<evidence type="ECO:0000259" key="5">
    <source>
        <dbReference type="Pfam" id="PF00501"/>
    </source>
</evidence>
<protein>
    <recommendedName>
        <fullName evidence="1">sphingomyelin phosphodiesterase</fullName>
        <ecNumber evidence="1">3.1.4.12</ecNumber>
    </recommendedName>
</protein>
<dbReference type="PANTHER" id="PTHR43272">
    <property type="entry name" value="LONG-CHAIN-FATTY-ACID--COA LIGASE"/>
    <property type="match status" value="1"/>
</dbReference>
<dbReference type="InterPro" id="IPR036691">
    <property type="entry name" value="Endo/exonu/phosph_ase_sf"/>
</dbReference>
<feature type="compositionally biased region" description="Acidic residues" evidence="4">
    <location>
        <begin position="1332"/>
        <end position="1358"/>
    </location>
</feature>
<dbReference type="Gene3D" id="3.60.10.10">
    <property type="entry name" value="Endonuclease/exonuclease/phosphatase"/>
    <property type="match status" value="1"/>
</dbReference>
<sequence length="1372" mass="152114">MNEDAAEGPIAGSGSGTLSIRVHPSKLPTQSFSSSSPPQSTTSPSAPSTSPSAATSASSTPNSGRLMISVLSYNLNLLPKGVNPVGHRYKSARLAEFTSKCLGEYDVMALQEVFSTPYLPAGFGCRQAQIVALAARHGYSAVRGRQPSLADMLTLNRTTDSGLLILSKYPVLKSGSYTFTHRGAHMDAGASKGVIFALIKVGHANVLVFNTHLQATHSSSHRAATAGGHGRGGANYESIRYRQILELKNFINKQRHVNGRDVPWLLTGDFNIDAISRPAVADEYGYVYDNTSIESEEYKKLVSLLDPAGRMRDLLKECNNGEHPATRPPRLEFPSSVDLVFKHKYPQRLDYIFWSSPEGETALTVPKSRLDHTKVVPFVVTGMEFSHLSDHYGIETTLEYRGIKDDEDAILFSTEKAFSDIFNDKQAPAPSKWFTKGWKVLALVAASVWILTWIYPHCPLEVFVQVALFMGAYLVYKLYKLIDKLLRKKPFKHDIEPGQQVMKSIIGKYDVARKEGPLHRSPHSPHRLLDLADGASTLYDNFSDGSRGPYAWLTYDEVWTRVSHFGSGLLNLGYKKGDLVGIFSENRVEWVVTEQACNAYSLVCVPVYDAGDGCLQYILNHARLTVLLDMSAACPDLRVIIQMEPIEYEESYAADQCNIRLIPYNFVEKDGLRRPQPHVPPEADDLATLAYDMSTQGKIKGVMLSHRNLLSSSRALGRSRLMLTCEDVHISYIPLHMRIERSVLALLFSVGASLGFSQEDGSKIFDDIQVLRPTLLFGVPGMFIRLYRKCKVIVSSWWGPRQALFHYAYKRKQRAHRKRRDTPFWNKVLFRKFAARLGGRVRLISILSDGLLPLVHKEFLQICFCCWVTESYWKGTVGVVTGSSMYSFAEDEQAGYPLPCNEIKLVDIPQQGFSSRGTPERGRIKIRGHNVFVGYYGDSKLTDAKIDAEGWLTTNDIGQWNPNGTLTVLGHEQGILQPVKGQIVFNKYLEYLYLESYFVQQIFVTCLPFRPLVAVVVPDHEVLCWWAKENNLQHDFRPETLCRDPRVREAVLKDLEAVADQHKSLSAWEYVKAVHLEPSFFNVENQCITPTFTLRRQHLRVRFSEQIMEMYRELSADIHDDIAHHHHHHHHLGANGAGSHSAGGDSSSGGSARDGDSGDEKPMPPLRSSQLTLPTYTDTKRTPYLPTYQSLASGGPALDPLRHASPDRDRSGIMGSDAAAAAGVSVDTNGLVGADGSAPSTLSYCLRRSHAGMPLSLSSPSLSSLDVAGDVRYCAVCRRRLRPRSLSSSYVTTPPGGSSSSTTDGGEREAADQLLVGGVTGLLLPINSSDRIDDDDDDESSDNSESEDESDDDVEFDDNGNASDTEVVRTLC</sequence>
<dbReference type="OrthoDB" id="1700726at2759"/>
<dbReference type="GO" id="GO:0016020">
    <property type="term" value="C:membrane"/>
    <property type="evidence" value="ECO:0007669"/>
    <property type="project" value="TreeGrafter"/>
</dbReference>
<evidence type="ECO:0000313" key="8">
    <source>
        <dbReference type="Proteomes" id="UP000011083"/>
    </source>
</evidence>
<keyword evidence="3" id="KW-0067">ATP-binding</keyword>
<feature type="compositionally biased region" description="Low complexity" evidence="4">
    <location>
        <begin position="1133"/>
        <end position="1151"/>
    </location>
</feature>
<feature type="compositionally biased region" description="Low complexity" evidence="4">
    <location>
        <begin position="1286"/>
        <end position="1304"/>
    </location>
</feature>
<dbReference type="GO" id="GO:0005783">
    <property type="term" value="C:endoplasmic reticulum"/>
    <property type="evidence" value="ECO:0007669"/>
    <property type="project" value="TreeGrafter"/>
</dbReference>
<organism evidence="7 8">
    <name type="scientific">Acanthamoeba castellanii (strain ATCC 30010 / Neff)</name>
    <dbReference type="NCBI Taxonomy" id="1257118"/>
    <lineage>
        <taxon>Eukaryota</taxon>
        <taxon>Amoebozoa</taxon>
        <taxon>Discosea</taxon>
        <taxon>Longamoebia</taxon>
        <taxon>Centramoebida</taxon>
        <taxon>Acanthamoebidae</taxon>
        <taxon>Acanthamoeba</taxon>
    </lineage>
</organism>
<dbReference type="VEuPathDB" id="AmoebaDB:ACA1_165820"/>
<dbReference type="OMA" id="YQHERIE"/>
<feature type="domain" description="AMP-dependent synthetase/ligase" evidence="5">
    <location>
        <begin position="548"/>
        <end position="936"/>
    </location>
</feature>
<reference evidence="7 8" key="1">
    <citation type="journal article" date="2013" name="Genome Biol.">
        <title>Genome of Acanthamoeba castellanii highlights extensive lateral gene transfer and early evolution of tyrosine kinase signaling.</title>
        <authorList>
            <person name="Clarke M."/>
            <person name="Lohan A.J."/>
            <person name="Liu B."/>
            <person name="Lagkouvardos I."/>
            <person name="Roy S."/>
            <person name="Zafar N."/>
            <person name="Bertelli C."/>
            <person name="Schilde C."/>
            <person name="Kianianmomeni A."/>
            <person name="Burglin T.R."/>
            <person name="Frech C."/>
            <person name="Turcotte B."/>
            <person name="Kopec K.O."/>
            <person name="Synnott J.M."/>
            <person name="Choo C."/>
            <person name="Paponov I."/>
            <person name="Finkler A."/>
            <person name="Soon Heng Tan C."/>
            <person name="Hutchins A.P."/>
            <person name="Weinmeier T."/>
            <person name="Rattei T."/>
            <person name="Chu J.S."/>
            <person name="Gimenez G."/>
            <person name="Irimia M."/>
            <person name="Rigden D.J."/>
            <person name="Fitzpatrick D.A."/>
            <person name="Lorenzo-Morales J."/>
            <person name="Bateman A."/>
            <person name="Chiu C.H."/>
            <person name="Tang P."/>
            <person name="Hegemann P."/>
            <person name="Fromm H."/>
            <person name="Raoult D."/>
            <person name="Greub G."/>
            <person name="Miranda-Saavedra D."/>
            <person name="Chen N."/>
            <person name="Nash P."/>
            <person name="Ginger M.L."/>
            <person name="Horn M."/>
            <person name="Schaap P."/>
            <person name="Caler L."/>
            <person name="Loftus B."/>
        </authorList>
    </citation>
    <scope>NUCLEOTIDE SEQUENCE [LARGE SCALE GENOMIC DNA]</scope>
    <source>
        <strain evidence="7 8">Neff</strain>
    </source>
</reference>
<feature type="compositionally biased region" description="Basic and acidic residues" evidence="4">
    <location>
        <begin position="1200"/>
        <end position="1210"/>
    </location>
</feature>
<dbReference type="EC" id="3.1.4.12" evidence="1"/>
<evidence type="ECO:0000313" key="7">
    <source>
        <dbReference type="EMBL" id="ELR24361.1"/>
    </source>
</evidence>
<dbReference type="Proteomes" id="UP000011083">
    <property type="component" value="Unassembled WGS sequence"/>
</dbReference>
<dbReference type="GeneID" id="14925384"/>
<evidence type="ECO:0000259" key="6">
    <source>
        <dbReference type="Pfam" id="PF03372"/>
    </source>
</evidence>
<dbReference type="GO" id="GO:0004467">
    <property type="term" value="F:long-chain fatty acid-CoA ligase activity"/>
    <property type="evidence" value="ECO:0007669"/>
    <property type="project" value="TreeGrafter"/>
</dbReference>
<dbReference type="KEGG" id="acan:ACA1_165820"/>
<dbReference type="InterPro" id="IPR000873">
    <property type="entry name" value="AMP-dep_synth/lig_dom"/>
</dbReference>
<keyword evidence="8" id="KW-1185">Reference proteome</keyword>
<evidence type="ECO:0000256" key="4">
    <source>
        <dbReference type="SAM" id="MobiDB-lite"/>
    </source>
</evidence>
<evidence type="ECO:0000256" key="3">
    <source>
        <dbReference type="ARBA" id="ARBA00022840"/>
    </source>
</evidence>
<dbReference type="InterPro" id="IPR005135">
    <property type="entry name" value="Endo/exonuclease/phosphatase"/>
</dbReference>
<accession>L8HIX7</accession>
<dbReference type="STRING" id="1257118.L8HIX7"/>
<feature type="compositionally biased region" description="Basic and acidic residues" evidence="4">
    <location>
        <begin position="1153"/>
        <end position="1162"/>
    </location>
</feature>
<dbReference type="SUPFAM" id="SSF56801">
    <property type="entry name" value="Acetyl-CoA synthetase-like"/>
    <property type="match status" value="1"/>
</dbReference>
<dbReference type="Pfam" id="PF03372">
    <property type="entry name" value="Exo_endo_phos"/>
    <property type="match status" value="1"/>
</dbReference>
<feature type="region of interest" description="Disordered" evidence="4">
    <location>
        <begin position="1325"/>
        <end position="1372"/>
    </location>
</feature>
<feature type="region of interest" description="Disordered" evidence="4">
    <location>
        <begin position="1124"/>
        <end position="1210"/>
    </location>
</feature>
<feature type="region of interest" description="Disordered" evidence="4">
    <location>
        <begin position="1286"/>
        <end position="1307"/>
    </location>
</feature>
<gene>
    <name evidence="7" type="ORF">ACA1_165820</name>
</gene>
<dbReference type="GO" id="GO:0005576">
    <property type="term" value="C:extracellular region"/>
    <property type="evidence" value="ECO:0007669"/>
    <property type="project" value="InterPro"/>
</dbReference>
<dbReference type="SUPFAM" id="SSF56219">
    <property type="entry name" value="DNase I-like"/>
    <property type="match status" value="1"/>
</dbReference>
<feature type="region of interest" description="Disordered" evidence="4">
    <location>
        <begin position="1"/>
        <end position="61"/>
    </location>
</feature>
<feature type="compositionally biased region" description="Low complexity" evidence="4">
    <location>
        <begin position="28"/>
        <end position="61"/>
    </location>
</feature>
<dbReference type="InterPro" id="IPR042099">
    <property type="entry name" value="ANL_N_sf"/>
</dbReference>
<evidence type="ECO:0000256" key="2">
    <source>
        <dbReference type="ARBA" id="ARBA00022741"/>
    </source>
</evidence>
<dbReference type="CDD" id="cd09078">
    <property type="entry name" value="nSMase"/>
    <property type="match status" value="1"/>
</dbReference>
<feature type="domain" description="Endonuclease/exonuclease/phosphatase" evidence="6">
    <location>
        <begin position="71"/>
        <end position="356"/>
    </location>
</feature>
<dbReference type="RefSeq" id="XP_004354058.1">
    <property type="nucleotide sequence ID" value="XM_004354006.1"/>
</dbReference>
<dbReference type="EMBL" id="KB007830">
    <property type="protein sequence ID" value="ELR24361.1"/>
    <property type="molecule type" value="Genomic_DNA"/>
</dbReference>
<proteinExistence type="predicted"/>
<evidence type="ECO:0000256" key="1">
    <source>
        <dbReference type="ARBA" id="ARBA00012369"/>
    </source>
</evidence>
<dbReference type="Gene3D" id="3.40.50.12780">
    <property type="entry name" value="N-terminal domain of ligase-like"/>
    <property type="match status" value="1"/>
</dbReference>
<dbReference type="InterPro" id="IPR017766">
    <property type="entry name" value="Sphingomyelinase/PLipase_C"/>
</dbReference>
<dbReference type="PANTHER" id="PTHR43272:SF33">
    <property type="entry name" value="AMP-BINDING DOMAIN-CONTAINING PROTEIN-RELATED"/>
    <property type="match status" value="1"/>
</dbReference>
<dbReference type="GO" id="GO:0004767">
    <property type="term" value="F:sphingomyelin phosphodiesterase activity"/>
    <property type="evidence" value="ECO:0007669"/>
    <property type="project" value="UniProtKB-EC"/>
</dbReference>
<name>L8HIX7_ACACF</name>
<feature type="compositionally biased region" description="Polar residues" evidence="4">
    <location>
        <begin position="1167"/>
        <end position="1177"/>
    </location>
</feature>
<dbReference type="Pfam" id="PF00501">
    <property type="entry name" value="AMP-binding"/>
    <property type="match status" value="1"/>
</dbReference>